<dbReference type="InterPro" id="IPR027417">
    <property type="entry name" value="P-loop_NTPase"/>
</dbReference>
<dbReference type="SUPFAM" id="SSF52540">
    <property type="entry name" value="P-loop containing nucleoside triphosphate hydrolases"/>
    <property type="match status" value="2"/>
</dbReference>
<keyword evidence="5 10" id="KW-0347">Helicase</keyword>
<name>A0A4R2SYR0_9PAST</name>
<evidence type="ECO:0000256" key="7">
    <source>
        <dbReference type="ARBA" id="ARBA00022840"/>
    </source>
</evidence>
<dbReference type="NCBIfam" id="TIGR01450">
    <property type="entry name" value="recC"/>
    <property type="match status" value="1"/>
</dbReference>
<dbReference type="Gene3D" id="3.40.50.10930">
    <property type="match status" value="1"/>
</dbReference>
<proteinExistence type="inferred from homology"/>
<dbReference type="PANTHER" id="PTHR30591:SF1">
    <property type="entry name" value="RECBCD ENZYME SUBUNIT RECC"/>
    <property type="match status" value="1"/>
</dbReference>
<dbReference type="SUPFAM" id="SSF52980">
    <property type="entry name" value="Restriction endonuclease-like"/>
    <property type="match status" value="1"/>
</dbReference>
<feature type="domain" description="RecC C-terminal" evidence="11">
    <location>
        <begin position="829"/>
        <end position="1051"/>
    </location>
</feature>
<dbReference type="OrthoDB" id="9762834at2"/>
<dbReference type="InterPro" id="IPR006697">
    <property type="entry name" value="RecC"/>
</dbReference>
<dbReference type="AlphaFoldDB" id="A0A4R2SYR0"/>
<dbReference type="Proteomes" id="UP000295763">
    <property type="component" value="Unassembled WGS sequence"/>
</dbReference>
<evidence type="ECO:0000256" key="4">
    <source>
        <dbReference type="ARBA" id="ARBA00022801"/>
    </source>
</evidence>
<evidence type="ECO:0000313" key="12">
    <source>
        <dbReference type="EMBL" id="TCP89768.1"/>
    </source>
</evidence>
<dbReference type="GO" id="GO:0000724">
    <property type="term" value="P:double-strand break repair via homologous recombination"/>
    <property type="evidence" value="ECO:0007669"/>
    <property type="project" value="UniProtKB-UniRule"/>
</dbReference>
<dbReference type="Gene3D" id="1.10.10.990">
    <property type="match status" value="1"/>
</dbReference>
<reference evidence="12 13" key="1">
    <citation type="submission" date="2019-03" db="EMBL/GenBank/DDBJ databases">
        <title>Genomic Encyclopedia of Type Strains, Phase IV (KMG-IV): sequencing the most valuable type-strain genomes for metagenomic binning, comparative biology and taxonomic classification.</title>
        <authorList>
            <person name="Goeker M."/>
        </authorList>
    </citation>
    <scope>NUCLEOTIDE SEQUENCE [LARGE SCALE GENOMIC DNA]</scope>
    <source>
        <strain evidence="12 13">DSM 28404</strain>
    </source>
</reference>
<evidence type="ECO:0000256" key="8">
    <source>
        <dbReference type="ARBA" id="ARBA00023125"/>
    </source>
</evidence>
<accession>A0A4R2SYR0</accession>
<comment type="miscellaneous">
    <text evidence="10">In the RecBCD complex, RecB has a slow 3'-5' helicase, an exonuclease activity and loads RecA onto ssDNA, RecD has a fast 5'-3' helicase activity, while RecC stimulates the ATPase and processivity of the RecB helicase and contributes to recognition of the Chi site.</text>
</comment>
<organism evidence="12 13">
    <name type="scientific">Cricetibacter osteomyelitidis</name>
    <dbReference type="NCBI Taxonomy" id="1521931"/>
    <lineage>
        <taxon>Bacteria</taxon>
        <taxon>Pseudomonadati</taxon>
        <taxon>Pseudomonadota</taxon>
        <taxon>Gammaproteobacteria</taxon>
        <taxon>Pasteurellales</taxon>
        <taxon>Pasteurellaceae</taxon>
        <taxon>Cricetibacter</taxon>
    </lineage>
</organism>
<evidence type="ECO:0000256" key="1">
    <source>
        <dbReference type="ARBA" id="ARBA00022722"/>
    </source>
</evidence>
<dbReference type="GO" id="GO:0003677">
    <property type="term" value="F:DNA binding"/>
    <property type="evidence" value="ECO:0007669"/>
    <property type="project" value="UniProtKB-UniRule"/>
</dbReference>
<comment type="similarity">
    <text evidence="10">Belongs to the RecC family.</text>
</comment>
<comment type="caution">
    <text evidence="12">The sequence shown here is derived from an EMBL/GenBank/DDBJ whole genome shotgun (WGS) entry which is preliminary data.</text>
</comment>
<keyword evidence="4 10" id="KW-0378">Hydrolase</keyword>
<comment type="subunit">
    <text evidence="10">Heterotrimer of RecB, RecC and RecD. All subunits contribute to DNA-binding.</text>
</comment>
<dbReference type="Pfam" id="PF17946">
    <property type="entry name" value="RecC_C"/>
    <property type="match status" value="1"/>
</dbReference>
<evidence type="ECO:0000313" key="13">
    <source>
        <dbReference type="Proteomes" id="UP000295763"/>
    </source>
</evidence>
<dbReference type="PIRSF" id="PIRSF000980">
    <property type="entry name" value="RecC"/>
    <property type="match status" value="1"/>
</dbReference>
<dbReference type="GO" id="GO:0008854">
    <property type="term" value="F:exodeoxyribonuclease V activity"/>
    <property type="evidence" value="ECO:0007669"/>
    <property type="project" value="InterPro"/>
</dbReference>
<dbReference type="GO" id="GO:0009338">
    <property type="term" value="C:exodeoxyribonuclease V complex"/>
    <property type="evidence" value="ECO:0007669"/>
    <property type="project" value="InterPro"/>
</dbReference>
<evidence type="ECO:0000259" key="11">
    <source>
        <dbReference type="Pfam" id="PF17946"/>
    </source>
</evidence>
<dbReference type="Gene3D" id="3.40.50.300">
    <property type="entry name" value="P-loop containing nucleotide triphosphate hydrolases"/>
    <property type="match status" value="2"/>
</dbReference>
<dbReference type="InterPro" id="IPR011335">
    <property type="entry name" value="Restrct_endonuc-II-like"/>
</dbReference>
<comment type="function">
    <text evidence="10">A helicase/nuclease that prepares dsDNA breaks (DSB) for recombinational DNA repair. Binds to DSBs and unwinds DNA via a highly rapid and processive ATP-dependent bidirectional helicase activity. Unwinds dsDNA until it encounters a Chi (crossover hotspot instigator) sequence from the 3' direction. Cuts ssDNA a few nucleotides 3' to the Chi site. The properties and activities of the enzyme are changed at Chi. The Chi-altered holoenzyme produces a long 3'-ssDNA overhang and facilitates RecA-binding to the ssDNA for homologous DNA recombination and repair. Holoenzyme degrades any linearized DNA that is unable to undergo homologous recombination. In the holoenzyme this subunit recognizes the wild-type Chi sequence, and when added to isolated RecB increases its ATP-dependent helicase processivity.</text>
</comment>
<keyword evidence="3 10" id="KW-0227">DNA damage</keyword>
<dbReference type="GO" id="GO:0003678">
    <property type="term" value="F:DNA helicase activity"/>
    <property type="evidence" value="ECO:0007669"/>
    <property type="project" value="UniProtKB-UniRule"/>
</dbReference>
<sequence>MLTIYHSNQVEIHKELLIHLMEVDPLTDPFESEVILVQSPGMAQWLQIQIAEKKGISANLKFPMPASFIWQQYNSNLPDVPAQSEFAKDTMVWRLMALIPHYLEREEFQSLAGYLRKNEQSQQHKLYHLACKIADLFDQYLVYRPDWIKYWEQNQPHFIESQIKQCLPPHSNDTLFAQIHQDIAWQGVLWQALVSDVLQSIGKTEPRHRTNLHLQYLNQLKNGKAKNLPKRLFIFGISALPKVYLETFHAMSKHCDVHLFFNNPCRAYWGDIVDERYLQKLVSRHRTDYYSHEISPLISDEQQNLFNTEQYELTADDEKLQIGNPLLATWGKLGRDFLHLLTEMEPNEIAAYAENQRDGLLQQVQNRILDLVPQSAENPLNWQKNDRTLTFHSCHSPMREVEILHDHLLQLFQQNPELTPKDIVVMVADIDQYAPYIQAVFGQYQAPKEHFKGDPQHIPYSISDSKLTANDVLVEGFLSLLKLKESLFGAEDVLAFLDIPAIRERFAIEADELPRIRSWVAQAGIRFGLEKTQQHHNYNAWKAGLERMLLGYAMREQNGIWQDNVGFDASYGLKGQLTGSLAEFIEQLYQWQLVLQQNHNIQQWCEQLLSLVDQCFAENSQNTITLLKIKESINELREIPFKELIESDVIADVLTAKLSDTQNSLKFLVGRVSFCTLLPMRAIPFKVICLLGMNDGSYPRQQTPNSFDLMHYHRQKGDRFRRDDDRYLFLEALLSAREQLYISYVGKSIINNQKLEPSVLVSQLLTYLTDNSNATTDDLIHNYSMTIFSAKNFDKNHRSFAKQWLPVLQGTEVKPFNQPIPAQSDETNVIDLQRLIEFVQHPVKFFFEKRLGVYFRNEQDLIADSENFTLDGLEKYQIRGELLKFSDAEWQDYFARLKVKGILPRAEFATVYADGLQTDIAVLKTTLADYLVQSAQSLTLDLPVDIDGRTVHLQGNIGQLYGELTQRIDWRVSNVRDKDRIQSWLYYLALQAHSESEIPPALFYDKNGKVTATKTLDKSTALEQLTRYMRDYLQGETQLQIVPNENIGKYLALIADESAVDFEQCLAHLEAIAEPYNRVPDLYWQRLLVQAELDFADINQRVKDWFGNM</sequence>
<evidence type="ECO:0000256" key="10">
    <source>
        <dbReference type="HAMAP-Rule" id="MF_01486"/>
    </source>
</evidence>
<dbReference type="RefSeq" id="WP_131979597.1">
    <property type="nucleotide sequence ID" value="NZ_SLYB01000044.1"/>
</dbReference>
<dbReference type="GO" id="GO:0005524">
    <property type="term" value="F:ATP binding"/>
    <property type="evidence" value="ECO:0007669"/>
    <property type="project" value="UniProtKB-UniRule"/>
</dbReference>
<evidence type="ECO:0000256" key="6">
    <source>
        <dbReference type="ARBA" id="ARBA00022839"/>
    </source>
</evidence>
<keyword evidence="9 10" id="KW-0234">DNA repair</keyword>
<evidence type="ECO:0000256" key="2">
    <source>
        <dbReference type="ARBA" id="ARBA00022741"/>
    </source>
</evidence>
<evidence type="ECO:0000256" key="3">
    <source>
        <dbReference type="ARBA" id="ARBA00022763"/>
    </source>
</evidence>
<keyword evidence="8 10" id="KW-0238">DNA-binding</keyword>
<dbReference type="HAMAP" id="MF_01486">
    <property type="entry name" value="RecC"/>
    <property type="match status" value="1"/>
</dbReference>
<dbReference type="InterPro" id="IPR041500">
    <property type="entry name" value="RecC_C"/>
</dbReference>
<dbReference type="InterPro" id="IPR013986">
    <property type="entry name" value="DExx_box_DNA_helicase_dom_sf"/>
</dbReference>
<keyword evidence="1 10" id="KW-0540">Nuclease</keyword>
<dbReference type="PANTHER" id="PTHR30591">
    <property type="entry name" value="RECBCD ENZYME SUBUNIT RECC"/>
    <property type="match status" value="1"/>
</dbReference>
<keyword evidence="7 10" id="KW-0067">ATP-binding</keyword>
<dbReference type="Gene3D" id="1.10.10.160">
    <property type="match status" value="1"/>
</dbReference>
<keyword evidence="13" id="KW-1185">Reference proteome</keyword>
<protein>
    <recommendedName>
        <fullName evidence="10">RecBCD enzyme subunit RecC</fullName>
    </recommendedName>
    <alternativeName>
        <fullName evidence="10">Exonuclease V subunit RecC</fullName>
        <shortName evidence="10">ExoV subunit RecC</shortName>
    </alternativeName>
    <alternativeName>
        <fullName evidence="10">Helicase/nuclease RecBCD subunit RecC</fullName>
    </alternativeName>
</protein>
<dbReference type="Pfam" id="PF04257">
    <property type="entry name" value="Exonuc_V_gamma"/>
    <property type="match status" value="1"/>
</dbReference>
<evidence type="ECO:0000256" key="9">
    <source>
        <dbReference type="ARBA" id="ARBA00023204"/>
    </source>
</evidence>
<keyword evidence="6 10" id="KW-0269">Exonuclease</keyword>
<keyword evidence="2 10" id="KW-0547">Nucleotide-binding</keyword>
<dbReference type="EMBL" id="SLYB01000044">
    <property type="protein sequence ID" value="TCP89768.1"/>
    <property type="molecule type" value="Genomic_DNA"/>
</dbReference>
<evidence type="ECO:0000256" key="5">
    <source>
        <dbReference type="ARBA" id="ARBA00022806"/>
    </source>
</evidence>
<gene>
    <name evidence="10" type="primary">recC</name>
    <name evidence="12" type="ORF">EDC44_1449</name>
</gene>